<keyword evidence="1" id="KW-0175">Coiled coil</keyword>
<organism evidence="2 3">
    <name type="scientific">Stereocaulon virgatum</name>
    <dbReference type="NCBI Taxonomy" id="373712"/>
    <lineage>
        <taxon>Eukaryota</taxon>
        <taxon>Fungi</taxon>
        <taxon>Dikarya</taxon>
        <taxon>Ascomycota</taxon>
        <taxon>Pezizomycotina</taxon>
        <taxon>Lecanoromycetes</taxon>
        <taxon>OSLEUM clade</taxon>
        <taxon>Lecanoromycetidae</taxon>
        <taxon>Lecanorales</taxon>
        <taxon>Lecanorineae</taxon>
        <taxon>Stereocaulaceae</taxon>
        <taxon>Stereocaulon</taxon>
    </lineage>
</organism>
<comment type="caution">
    <text evidence="2">The sequence shown here is derived from an EMBL/GenBank/DDBJ whole genome shotgun (WGS) entry which is preliminary data.</text>
</comment>
<protein>
    <submittedName>
        <fullName evidence="2">Uncharacterized protein</fullName>
    </submittedName>
</protein>
<sequence length="138" mass="15742">MIPRILLRSSLLIFHRTYCISTRSPSHSLRAYASVLHKPIAIRSYVTKTPIDEKIEEIQELYATAKDEFELASEETEKKTVYAADDRAAAQEELAKLKEAFERAVGEEGGDEIKRRVGNRVRELESAVKAMEERAMED</sequence>
<reference evidence="2 3" key="1">
    <citation type="submission" date="2024-09" db="EMBL/GenBank/DDBJ databases">
        <title>Rethinking Asexuality: The Enigmatic Case of Functional Sexual Genes in Lepraria (Stereocaulaceae).</title>
        <authorList>
            <person name="Doellman M."/>
            <person name="Sun Y."/>
            <person name="Barcenas-Pena A."/>
            <person name="Lumbsch H.T."/>
            <person name="Grewe F."/>
        </authorList>
    </citation>
    <scope>NUCLEOTIDE SEQUENCE [LARGE SCALE GENOMIC DNA]</scope>
    <source>
        <strain evidence="2 3">Mercado 3170</strain>
    </source>
</reference>
<evidence type="ECO:0000256" key="1">
    <source>
        <dbReference type="SAM" id="Coils"/>
    </source>
</evidence>
<feature type="coiled-coil region" evidence="1">
    <location>
        <begin position="55"/>
        <end position="134"/>
    </location>
</feature>
<accession>A0ABR4A010</accession>
<proteinExistence type="predicted"/>
<keyword evidence="3" id="KW-1185">Reference proteome</keyword>
<dbReference type="Proteomes" id="UP001590950">
    <property type="component" value="Unassembled WGS sequence"/>
</dbReference>
<evidence type="ECO:0000313" key="3">
    <source>
        <dbReference type="Proteomes" id="UP001590950"/>
    </source>
</evidence>
<gene>
    <name evidence="2" type="ORF">N7G274_008975</name>
</gene>
<name>A0ABR4A010_9LECA</name>
<evidence type="ECO:0000313" key="2">
    <source>
        <dbReference type="EMBL" id="KAL2038326.1"/>
    </source>
</evidence>
<dbReference type="EMBL" id="JBEFKJ010000033">
    <property type="protein sequence ID" value="KAL2038326.1"/>
    <property type="molecule type" value="Genomic_DNA"/>
</dbReference>